<dbReference type="InterPro" id="IPR000608">
    <property type="entry name" value="UBC"/>
</dbReference>
<dbReference type="Gene3D" id="3.10.110.10">
    <property type="entry name" value="Ubiquitin Conjugating Enzyme"/>
    <property type="match status" value="1"/>
</dbReference>
<dbReference type="PROSITE" id="PS50127">
    <property type="entry name" value="UBC_2"/>
    <property type="match status" value="1"/>
</dbReference>
<dbReference type="AlphaFoldDB" id="A0A1R2AZZ4"/>
<organism evidence="5 6">
    <name type="scientific">Stentor coeruleus</name>
    <dbReference type="NCBI Taxonomy" id="5963"/>
    <lineage>
        <taxon>Eukaryota</taxon>
        <taxon>Sar</taxon>
        <taxon>Alveolata</taxon>
        <taxon>Ciliophora</taxon>
        <taxon>Postciliodesmatophora</taxon>
        <taxon>Heterotrichea</taxon>
        <taxon>Heterotrichida</taxon>
        <taxon>Stentoridae</taxon>
        <taxon>Stentor</taxon>
    </lineage>
</organism>
<gene>
    <name evidence="5" type="ORF">SteCoe_31985</name>
</gene>
<accession>A0A1R2AZZ4</accession>
<name>A0A1R2AZZ4_9CILI</name>
<sequence length="720" mass="80991">MSVSMDQLFNNLQAAGYDIEDIFKAMEGTQDQDLIIRRLEEQKMKKENPSSNPSTQPSHSPNLSGFQSSGGINPQNISSFEGSQSTGLFQSGGGFQMSGGLSSMGGIQSGGFQSFDNPNFGDLSGGLGGGIASIGGLGGGGITSLNSGFSNVGGITSLGGGALGGMTSIGGMNMAGMGGITDLGSIGNRRGFEGNFSADTSSTYSKKTKAQSKKVQKPMEKNEIFRKRKDFVVPKLPSKPQMQIIDFSKYITSDLPKGECRAYGIVPQKQGKTPLKMIMYEEVLSKPLMNPEKMKKPQPENEKEEEEGDQKEKKPKSIPDKIKSKLMKAGVDEEKANLCATTCASVEEAFQNCGKEIPKKQPKPQTQNYDSGDFNIQGGLRMNGADGFLPADFNKPRQKRIRSQYGKELKFFTILVSEEDEMFKGHMFPHSWDLTYHAKEKWDLGLKEQYKHMQCEKEGALFLAIFVVNRTECNLLVTGKEGTPYAYGIYHFDMLIPFNYPKYAPKLYMRTGNKRVYCRSLGNGKYELVEKDTDKIDEDICKDIRWNPRIKESGLIELGMLNTYFARGEDNWNPDSSDLYDVGHQIFTVLMDNNILNKREDPFYQQLAGGHPQNEWCRLEILYANMRWAVIDLLENTPLGYEMLVFVHFHEVYKDILKMLDEKLEELQREPPRIEENYLSDNPEIYEYLKKDAYKAFKNIRDEFNGIVQREHFEDDPNTL</sequence>
<dbReference type="SMART" id="SM00212">
    <property type="entry name" value="UBCc"/>
    <property type="match status" value="1"/>
</dbReference>
<dbReference type="EMBL" id="MPUH01001123">
    <property type="protein sequence ID" value="OMJ70113.1"/>
    <property type="molecule type" value="Genomic_DNA"/>
</dbReference>
<evidence type="ECO:0000313" key="5">
    <source>
        <dbReference type="EMBL" id="OMJ70113.1"/>
    </source>
</evidence>
<dbReference type="SUPFAM" id="SSF54495">
    <property type="entry name" value="UBC-like"/>
    <property type="match status" value="1"/>
</dbReference>
<feature type="region of interest" description="Disordered" evidence="3">
    <location>
        <begin position="44"/>
        <end position="92"/>
    </location>
</feature>
<keyword evidence="6" id="KW-1185">Reference proteome</keyword>
<feature type="compositionally biased region" description="Basic and acidic residues" evidence="3">
    <location>
        <begin position="310"/>
        <end position="323"/>
    </location>
</feature>
<dbReference type="Pfam" id="PF00179">
    <property type="entry name" value="UQ_con"/>
    <property type="match status" value="1"/>
</dbReference>
<feature type="region of interest" description="Disordered" evidence="3">
    <location>
        <begin position="288"/>
        <end position="323"/>
    </location>
</feature>
<keyword evidence="1" id="KW-0808">Transferase</keyword>
<feature type="compositionally biased region" description="Polar residues" evidence="3">
    <location>
        <begin position="49"/>
        <end position="86"/>
    </location>
</feature>
<dbReference type="PANTHER" id="PTHR46116">
    <property type="entry name" value="(E3-INDEPENDENT) E2 UBIQUITIN-CONJUGATING ENZYME"/>
    <property type="match status" value="1"/>
</dbReference>
<evidence type="ECO:0000313" key="6">
    <source>
        <dbReference type="Proteomes" id="UP000187209"/>
    </source>
</evidence>
<evidence type="ECO:0000256" key="1">
    <source>
        <dbReference type="ARBA" id="ARBA00022679"/>
    </source>
</evidence>
<dbReference type="OrthoDB" id="47801at2759"/>
<protein>
    <recommendedName>
        <fullName evidence="4">UBC core domain-containing protein</fullName>
    </recommendedName>
</protein>
<feature type="compositionally biased region" description="Basic and acidic residues" evidence="3">
    <location>
        <begin position="292"/>
        <end position="301"/>
    </location>
</feature>
<evidence type="ECO:0000259" key="4">
    <source>
        <dbReference type="PROSITE" id="PS50127"/>
    </source>
</evidence>
<reference evidence="5 6" key="1">
    <citation type="submission" date="2016-11" db="EMBL/GenBank/DDBJ databases">
        <title>The macronuclear genome of Stentor coeruleus: a giant cell with tiny introns.</title>
        <authorList>
            <person name="Slabodnick M."/>
            <person name="Ruby J.G."/>
            <person name="Reiff S.B."/>
            <person name="Swart E.C."/>
            <person name="Gosai S."/>
            <person name="Prabakaran S."/>
            <person name="Witkowska E."/>
            <person name="Larue G.E."/>
            <person name="Fisher S."/>
            <person name="Freeman R.M."/>
            <person name="Gunawardena J."/>
            <person name="Chu W."/>
            <person name="Stover N.A."/>
            <person name="Gregory B.D."/>
            <person name="Nowacki M."/>
            <person name="Derisi J."/>
            <person name="Roy S.W."/>
            <person name="Marshall W.F."/>
            <person name="Sood P."/>
        </authorList>
    </citation>
    <scope>NUCLEOTIDE SEQUENCE [LARGE SCALE GENOMIC DNA]</scope>
    <source>
        <strain evidence="5">WM001</strain>
    </source>
</reference>
<evidence type="ECO:0000256" key="2">
    <source>
        <dbReference type="ARBA" id="ARBA00022786"/>
    </source>
</evidence>
<dbReference type="InterPro" id="IPR016135">
    <property type="entry name" value="UBQ-conjugating_enzyme/RWD"/>
</dbReference>
<feature type="region of interest" description="Disordered" evidence="3">
    <location>
        <begin position="197"/>
        <end position="219"/>
    </location>
</feature>
<evidence type="ECO:0000256" key="3">
    <source>
        <dbReference type="SAM" id="MobiDB-lite"/>
    </source>
</evidence>
<feature type="domain" description="UBC core" evidence="4">
    <location>
        <begin position="441"/>
        <end position="630"/>
    </location>
</feature>
<proteinExistence type="predicted"/>
<feature type="compositionally biased region" description="Basic residues" evidence="3">
    <location>
        <begin position="206"/>
        <end position="216"/>
    </location>
</feature>
<dbReference type="GO" id="GO:0016740">
    <property type="term" value="F:transferase activity"/>
    <property type="evidence" value="ECO:0007669"/>
    <property type="project" value="UniProtKB-KW"/>
</dbReference>
<dbReference type="Proteomes" id="UP000187209">
    <property type="component" value="Unassembled WGS sequence"/>
</dbReference>
<keyword evidence="2" id="KW-0833">Ubl conjugation pathway</keyword>
<comment type="caution">
    <text evidence="5">The sequence shown here is derived from an EMBL/GenBank/DDBJ whole genome shotgun (WGS) entry which is preliminary data.</text>
</comment>